<keyword evidence="1" id="KW-0812">Transmembrane</keyword>
<evidence type="ECO:0000256" key="1">
    <source>
        <dbReference type="SAM" id="Phobius"/>
    </source>
</evidence>
<dbReference type="EMBL" id="KK107459">
    <property type="protein sequence ID" value="EZA50368.1"/>
    <property type="molecule type" value="Genomic_DNA"/>
</dbReference>
<keyword evidence="1" id="KW-0472">Membrane</keyword>
<keyword evidence="1" id="KW-1133">Transmembrane helix</keyword>
<gene>
    <name evidence="2" type="ORF">X777_11179</name>
</gene>
<sequence>MNYIRISLSSLVFSLTLPPRHLYPSVEALHEVRVVQRGGIGRFAAFIDERMYPQSNAETLPLQSLNESANIGEFNGIEHGGAITSLPIIVDLNLAVVELIGNDLIRIRLYHFLSDVSLVPGPSGPDGMPNHSFIGMTVGFAQMGPHHVLMSEPWIREDAHLIVELNTIALTIRCLVLGDQAQVPVPMIILVVKQRICLIDIDVDSSAGQPVTLGQCHVCRMRRYIWLLLIVHVLYWPMLIPELWPTEPLRAFGELVAIDELGARIGDHASNLNDFVTHTGLNDSMCHVAAFYAKSVPTTIRVQCEGSLQYTRWCLCIEDIIHILAI</sequence>
<feature type="transmembrane region" description="Helical" evidence="1">
    <location>
        <begin position="224"/>
        <end position="244"/>
    </location>
</feature>
<evidence type="ECO:0000313" key="3">
    <source>
        <dbReference type="Proteomes" id="UP000053097"/>
    </source>
</evidence>
<dbReference type="AlphaFoldDB" id="A0A026W2X1"/>
<accession>A0A026W2X1</accession>
<keyword evidence="3" id="KW-1185">Reference proteome</keyword>
<dbReference type="Proteomes" id="UP000053097">
    <property type="component" value="Unassembled WGS sequence"/>
</dbReference>
<evidence type="ECO:0000313" key="2">
    <source>
        <dbReference type="EMBL" id="EZA50368.1"/>
    </source>
</evidence>
<protein>
    <submittedName>
        <fullName evidence="2">Uncharacterized protein</fullName>
    </submittedName>
</protein>
<name>A0A026W2X1_OOCBI</name>
<organism evidence="2 3">
    <name type="scientific">Ooceraea biroi</name>
    <name type="common">Clonal raider ant</name>
    <name type="synonym">Cerapachys biroi</name>
    <dbReference type="NCBI Taxonomy" id="2015173"/>
    <lineage>
        <taxon>Eukaryota</taxon>
        <taxon>Metazoa</taxon>
        <taxon>Ecdysozoa</taxon>
        <taxon>Arthropoda</taxon>
        <taxon>Hexapoda</taxon>
        <taxon>Insecta</taxon>
        <taxon>Pterygota</taxon>
        <taxon>Neoptera</taxon>
        <taxon>Endopterygota</taxon>
        <taxon>Hymenoptera</taxon>
        <taxon>Apocrita</taxon>
        <taxon>Aculeata</taxon>
        <taxon>Formicoidea</taxon>
        <taxon>Formicidae</taxon>
        <taxon>Dorylinae</taxon>
        <taxon>Ooceraea</taxon>
    </lineage>
</organism>
<proteinExistence type="predicted"/>
<reference evidence="2 3" key="1">
    <citation type="journal article" date="2014" name="Curr. Biol.">
        <title>The genome of the clonal raider ant Cerapachys biroi.</title>
        <authorList>
            <person name="Oxley P.R."/>
            <person name="Ji L."/>
            <person name="Fetter-Pruneda I."/>
            <person name="McKenzie S.K."/>
            <person name="Li C."/>
            <person name="Hu H."/>
            <person name="Zhang G."/>
            <person name="Kronauer D.J."/>
        </authorList>
    </citation>
    <scope>NUCLEOTIDE SEQUENCE [LARGE SCALE GENOMIC DNA]</scope>
</reference>